<dbReference type="EMBL" id="JBBPBN010000031">
    <property type="protein sequence ID" value="KAK9004447.1"/>
    <property type="molecule type" value="Genomic_DNA"/>
</dbReference>
<gene>
    <name evidence="2" type="ORF">V6N11_002247</name>
</gene>
<sequence>MARAASRRRYNHSGELRPTTDFSPSLASDRLHLERLERIYTSSIEAWNKILDSDVEEMRVLKVRFDEEFGGLIQWWFGFVESWVFSHVLGYRPVVVSLRADDGVRLLGKEMGLCGVEMGLDGR</sequence>
<protein>
    <submittedName>
        <fullName evidence="2">Uncharacterized protein</fullName>
    </submittedName>
</protein>
<evidence type="ECO:0000313" key="2">
    <source>
        <dbReference type="EMBL" id="KAK9004447.1"/>
    </source>
</evidence>
<feature type="compositionally biased region" description="Basic residues" evidence="1">
    <location>
        <begin position="1"/>
        <end position="11"/>
    </location>
</feature>
<reference evidence="2 3" key="1">
    <citation type="journal article" date="2024" name="G3 (Bethesda)">
        <title>Genome assembly of Hibiscus sabdariffa L. provides insights into metabolisms of medicinal natural products.</title>
        <authorList>
            <person name="Kim T."/>
        </authorList>
    </citation>
    <scope>NUCLEOTIDE SEQUENCE [LARGE SCALE GENOMIC DNA]</scope>
    <source>
        <strain evidence="2">TK-2024</strain>
        <tissue evidence="2">Old leaves</tissue>
    </source>
</reference>
<proteinExistence type="predicted"/>
<evidence type="ECO:0000313" key="3">
    <source>
        <dbReference type="Proteomes" id="UP001396334"/>
    </source>
</evidence>
<comment type="caution">
    <text evidence="2">The sequence shown here is derived from an EMBL/GenBank/DDBJ whole genome shotgun (WGS) entry which is preliminary data.</text>
</comment>
<keyword evidence="3" id="KW-1185">Reference proteome</keyword>
<name>A0ABR2QVG0_9ROSI</name>
<organism evidence="2 3">
    <name type="scientific">Hibiscus sabdariffa</name>
    <name type="common">roselle</name>
    <dbReference type="NCBI Taxonomy" id="183260"/>
    <lineage>
        <taxon>Eukaryota</taxon>
        <taxon>Viridiplantae</taxon>
        <taxon>Streptophyta</taxon>
        <taxon>Embryophyta</taxon>
        <taxon>Tracheophyta</taxon>
        <taxon>Spermatophyta</taxon>
        <taxon>Magnoliopsida</taxon>
        <taxon>eudicotyledons</taxon>
        <taxon>Gunneridae</taxon>
        <taxon>Pentapetalae</taxon>
        <taxon>rosids</taxon>
        <taxon>malvids</taxon>
        <taxon>Malvales</taxon>
        <taxon>Malvaceae</taxon>
        <taxon>Malvoideae</taxon>
        <taxon>Hibiscus</taxon>
    </lineage>
</organism>
<dbReference type="Proteomes" id="UP001396334">
    <property type="component" value="Unassembled WGS sequence"/>
</dbReference>
<accession>A0ABR2QVG0</accession>
<evidence type="ECO:0000256" key="1">
    <source>
        <dbReference type="SAM" id="MobiDB-lite"/>
    </source>
</evidence>
<feature type="region of interest" description="Disordered" evidence="1">
    <location>
        <begin position="1"/>
        <end position="23"/>
    </location>
</feature>